<sequence>MTDRPQDPEEREPLLHRMERSRTFRLADVLDRLQTALGCAVLVVLAVRTVLYLLVRAVL</sequence>
<accession>A0A6J7KUZ2</accession>
<protein>
    <submittedName>
        <fullName evidence="2">Unannotated protein</fullName>
    </submittedName>
</protein>
<organism evidence="2">
    <name type="scientific">freshwater metagenome</name>
    <dbReference type="NCBI Taxonomy" id="449393"/>
    <lineage>
        <taxon>unclassified sequences</taxon>
        <taxon>metagenomes</taxon>
        <taxon>ecological metagenomes</taxon>
    </lineage>
</organism>
<keyword evidence="1" id="KW-1133">Transmembrane helix</keyword>
<reference evidence="2" key="1">
    <citation type="submission" date="2020-05" db="EMBL/GenBank/DDBJ databases">
        <authorList>
            <person name="Chiriac C."/>
            <person name="Salcher M."/>
            <person name="Ghai R."/>
            <person name="Kavagutti S V."/>
        </authorList>
    </citation>
    <scope>NUCLEOTIDE SEQUENCE</scope>
</reference>
<feature type="transmembrane region" description="Helical" evidence="1">
    <location>
        <begin position="35"/>
        <end position="55"/>
    </location>
</feature>
<keyword evidence="1" id="KW-0472">Membrane</keyword>
<proteinExistence type="predicted"/>
<name>A0A6J7KUZ2_9ZZZZ</name>
<dbReference type="EMBL" id="CAFBMK010000473">
    <property type="protein sequence ID" value="CAB4960248.1"/>
    <property type="molecule type" value="Genomic_DNA"/>
</dbReference>
<evidence type="ECO:0000256" key="1">
    <source>
        <dbReference type="SAM" id="Phobius"/>
    </source>
</evidence>
<evidence type="ECO:0000313" key="2">
    <source>
        <dbReference type="EMBL" id="CAB4960248.1"/>
    </source>
</evidence>
<gene>
    <name evidence="2" type="ORF">UFOPK3564_04015</name>
</gene>
<dbReference type="AlphaFoldDB" id="A0A6J7KUZ2"/>
<keyword evidence="1" id="KW-0812">Transmembrane</keyword>